<feature type="transmembrane region" description="Helical" evidence="2">
    <location>
        <begin position="95"/>
        <end position="116"/>
    </location>
</feature>
<evidence type="ECO:0000313" key="4">
    <source>
        <dbReference type="EMBL" id="GIG14190.1"/>
    </source>
</evidence>
<dbReference type="Proteomes" id="UP000660339">
    <property type="component" value="Unassembled WGS sequence"/>
</dbReference>
<feature type="transmembrane region" description="Helical" evidence="2">
    <location>
        <begin position="267"/>
        <end position="290"/>
    </location>
</feature>
<gene>
    <name evidence="4" type="ORF">Cme02nite_25220</name>
</gene>
<feature type="signal peptide" evidence="3">
    <location>
        <begin position="1"/>
        <end position="18"/>
    </location>
</feature>
<keyword evidence="2" id="KW-0812">Transmembrane</keyword>
<keyword evidence="2" id="KW-1133">Transmembrane helix</keyword>
<feature type="compositionally biased region" description="Basic and acidic residues" evidence="1">
    <location>
        <begin position="345"/>
        <end position="357"/>
    </location>
</feature>
<evidence type="ECO:0000256" key="2">
    <source>
        <dbReference type="SAM" id="Phobius"/>
    </source>
</evidence>
<feature type="chain" id="PRO_5038337496" evidence="3">
    <location>
        <begin position="19"/>
        <end position="431"/>
    </location>
</feature>
<name>A0A8J3LK63_9ACTN</name>
<feature type="region of interest" description="Disordered" evidence="1">
    <location>
        <begin position="297"/>
        <end position="431"/>
    </location>
</feature>
<evidence type="ECO:0000256" key="3">
    <source>
        <dbReference type="SAM" id="SignalP"/>
    </source>
</evidence>
<dbReference type="RefSeq" id="WP_166381657.1">
    <property type="nucleotide sequence ID" value="NZ_BAAATT010000001.1"/>
</dbReference>
<protein>
    <submittedName>
        <fullName evidence="4">Uncharacterized protein</fullName>
    </submittedName>
</protein>
<feature type="transmembrane region" description="Helical" evidence="2">
    <location>
        <begin position="128"/>
        <end position="152"/>
    </location>
</feature>
<reference evidence="4" key="1">
    <citation type="submission" date="2021-01" db="EMBL/GenBank/DDBJ databases">
        <title>Whole genome shotgun sequence of Catellatospora methionotrophica NBRC 14553.</title>
        <authorList>
            <person name="Komaki H."/>
            <person name="Tamura T."/>
        </authorList>
    </citation>
    <scope>NUCLEOTIDE SEQUENCE</scope>
    <source>
        <strain evidence="4">NBRC 14553</strain>
    </source>
</reference>
<feature type="transmembrane region" description="Helical" evidence="2">
    <location>
        <begin position="200"/>
        <end position="225"/>
    </location>
</feature>
<feature type="transmembrane region" description="Helical" evidence="2">
    <location>
        <begin position="51"/>
        <end position="74"/>
    </location>
</feature>
<feature type="compositionally biased region" description="Low complexity" evidence="1">
    <location>
        <begin position="401"/>
        <end position="414"/>
    </location>
</feature>
<dbReference type="EMBL" id="BONJ01000009">
    <property type="protein sequence ID" value="GIG14190.1"/>
    <property type="molecule type" value="Genomic_DNA"/>
</dbReference>
<comment type="caution">
    <text evidence="4">The sequence shown here is derived from an EMBL/GenBank/DDBJ whole genome shotgun (WGS) entry which is preliminary data.</text>
</comment>
<feature type="transmembrane region" description="Helical" evidence="2">
    <location>
        <begin position="159"/>
        <end position="180"/>
    </location>
</feature>
<organism evidence="4 5">
    <name type="scientific">Catellatospora methionotrophica</name>
    <dbReference type="NCBI Taxonomy" id="121620"/>
    <lineage>
        <taxon>Bacteria</taxon>
        <taxon>Bacillati</taxon>
        <taxon>Actinomycetota</taxon>
        <taxon>Actinomycetes</taxon>
        <taxon>Micromonosporales</taxon>
        <taxon>Micromonosporaceae</taxon>
        <taxon>Catellatospora</taxon>
    </lineage>
</organism>
<keyword evidence="2" id="KW-0472">Membrane</keyword>
<evidence type="ECO:0000313" key="5">
    <source>
        <dbReference type="Proteomes" id="UP000660339"/>
    </source>
</evidence>
<keyword evidence="3" id="KW-0732">Signal</keyword>
<dbReference type="AlphaFoldDB" id="A0A8J3LK63"/>
<proteinExistence type="predicted"/>
<feature type="transmembrane region" description="Helical" evidence="2">
    <location>
        <begin position="237"/>
        <end position="255"/>
    </location>
</feature>
<feature type="compositionally biased region" description="Low complexity" evidence="1">
    <location>
        <begin position="315"/>
        <end position="328"/>
    </location>
</feature>
<sequence length="431" mass="42271">MSLQGPGTRLGLSSVAVAAGVAAAAGAAQLGVGYGLGVFSWVPTVHGGDEAAWLASLAWTVWISALSVVLGAVVADRVGQPTVQSSTAVRVLRRAALSIAAALGGLVVVALTAVPARVAERADTFAPHLIVGGYAIAGVLLGLFISVAALVARSIAANVLATGGWLWLLAVTAAADGIAAGRDPVVAQLGSWPVTTDGPWFRSVYLPGAAIAAVAAVVIGFLAALPAARRRDGQAGVALSGAAGPALVAVAYLLAAPKLTGALPEQLSAHLVAPYAVVTGLVGSVLALVLCGPRRPRPVSEPDAPVPPQSTGHDAAPAPAVPAQATPAKEASGKEPTDQLAADKTGSDKTGSDKGGSDKGAPSRTATGRAAVVKPTPVSPAAAKPVQVNPAVGTAASADETTASGTASNTGTSGVSPATDPPGPRQPRKKR</sequence>
<keyword evidence="5" id="KW-1185">Reference proteome</keyword>
<evidence type="ECO:0000256" key="1">
    <source>
        <dbReference type="SAM" id="MobiDB-lite"/>
    </source>
</evidence>
<accession>A0A8J3LK63</accession>